<name>A0AC11DLE0_SHEEP</name>
<sequence>MGVPDHLTCLLRNLYAGQEATVRTGHGTTDWFQIGKGVHQGCISSPCLFNLYAEYIMRNTGLEETQAGIKIARRNINNLRYADDTTLIAESEEELKSLLMKVKVESEKVGLKLNIQKTKIMASGSITSWQIDGETVETVSDFILGGSKITAYGDCSHEIKRCLLLGRKVMTNLDSIFRSRDITLLTKVHLVKVMVFPVVMYGCESWTVKKAERRRIDAFELWCWRRLLRVPWTAKRSNRSILKEISPGISLEGMMLKLKLQYFGHLMQRVDSLEKTLMLGEIGGRRRRGRPRMRCLDGITDSMDVSLSELWELVMDREAWHAAIHGVAKSRTRLSD</sequence>
<organism evidence="1">
    <name type="scientific">Ovis aries</name>
    <name type="common">Sheep</name>
    <dbReference type="NCBI Taxonomy" id="9940"/>
    <lineage>
        <taxon>Eukaryota</taxon>
        <taxon>Metazoa</taxon>
        <taxon>Chordata</taxon>
        <taxon>Craniata</taxon>
        <taxon>Vertebrata</taxon>
        <taxon>Euteleostomi</taxon>
        <taxon>Mammalia</taxon>
        <taxon>Eutheria</taxon>
        <taxon>Laurasiatheria</taxon>
        <taxon>Artiodactyla</taxon>
        <taxon>Ruminantia</taxon>
        <taxon>Pecora</taxon>
        <taxon>Bovidae</taxon>
        <taxon>Caprinae</taxon>
        <taxon>Ovis</taxon>
    </lineage>
</organism>
<proteinExistence type="predicted"/>
<evidence type="ECO:0000313" key="1">
    <source>
        <dbReference type="Ensembl" id="ENSOARP00020047323.1"/>
    </source>
</evidence>
<reference evidence="1" key="2">
    <citation type="submission" date="2025-08" db="UniProtKB">
        <authorList>
            <consortium name="Ensembl"/>
        </authorList>
    </citation>
    <scope>IDENTIFICATION</scope>
</reference>
<protein>
    <submittedName>
        <fullName evidence="1">Uncharacterized protein</fullName>
    </submittedName>
</protein>
<reference evidence="1" key="1">
    <citation type="submission" date="2020-11" db="EMBL/GenBank/DDBJ databases">
        <authorList>
            <person name="Davenport K.M."/>
            <person name="Bickhart D.M."/>
            <person name="Smith T.P.L."/>
            <person name="Murdoch B.M."/>
            <person name="Rosen B.D."/>
        </authorList>
    </citation>
    <scope>NUCLEOTIDE SEQUENCE [LARGE SCALE GENOMIC DNA]</scope>
    <source>
        <strain evidence="1">OAR_USU_Benz2616</strain>
    </source>
</reference>
<accession>A0AC11DLE0</accession>
<dbReference type="Ensembl" id="ENSOART00020033224.2">
    <property type="protein sequence ID" value="ENSOARP00020047323.1"/>
    <property type="gene ID" value="ENSOARG00020039159.1"/>
</dbReference>
<reference evidence="1" key="3">
    <citation type="submission" date="2025-09" db="UniProtKB">
        <authorList>
            <consortium name="Ensembl"/>
        </authorList>
    </citation>
    <scope>IDENTIFICATION</scope>
</reference>